<dbReference type="OrthoDB" id="8195830at2759"/>
<keyword evidence="4" id="KW-1185">Reference proteome</keyword>
<dbReference type="GO" id="GO:0006357">
    <property type="term" value="P:regulation of transcription by RNA polymerase II"/>
    <property type="evidence" value="ECO:0007669"/>
    <property type="project" value="TreeGrafter"/>
</dbReference>
<dbReference type="PANTHER" id="PTHR12243">
    <property type="entry name" value="MADF DOMAIN TRANSCRIPTION FACTOR"/>
    <property type="match status" value="1"/>
</dbReference>
<evidence type="ECO:0000259" key="2">
    <source>
        <dbReference type="PROSITE" id="PS51029"/>
    </source>
</evidence>
<dbReference type="SMART" id="SM00595">
    <property type="entry name" value="MADF"/>
    <property type="match status" value="1"/>
</dbReference>
<feature type="region of interest" description="Disordered" evidence="1">
    <location>
        <begin position="137"/>
        <end position="234"/>
    </location>
</feature>
<dbReference type="InterPro" id="IPR006578">
    <property type="entry name" value="MADF-dom"/>
</dbReference>
<organism evidence="3 4">
    <name type="scientific">Ceutorhynchus assimilis</name>
    <name type="common">cabbage seed weevil</name>
    <dbReference type="NCBI Taxonomy" id="467358"/>
    <lineage>
        <taxon>Eukaryota</taxon>
        <taxon>Metazoa</taxon>
        <taxon>Ecdysozoa</taxon>
        <taxon>Arthropoda</taxon>
        <taxon>Hexapoda</taxon>
        <taxon>Insecta</taxon>
        <taxon>Pterygota</taxon>
        <taxon>Neoptera</taxon>
        <taxon>Endopterygota</taxon>
        <taxon>Coleoptera</taxon>
        <taxon>Polyphaga</taxon>
        <taxon>Cucujiformia</taxon>
        <taxon>Curculionidae</taxon>
        <taxon>Ceutorhynchinae</taxon>
        <taxon>Ceutorhynchus</taxon>
    </lineage>
</organism>
<sequence length="234" mass="26741">MENFEQESILIDLIQHYSFLYDKTRKELEDNNIKENAWGIIASAIAMSENDVKKMWKNLRERYVKEKRNDKNLPSGSQAPEAMWPLYRAMSFLDKHIATGKRTSNVAFKVSTPNISPTESTVDSSMWDNMSTIFEERNEDSQQSQESQQLQQSQQSSWNQSTGEKKIRLNFSALEEVQQQPQPGTSSTPTTIIVHPKPSPKPSPKPTQLKKIDLNQSMTEQADVLPTGHKKKGQ</sequence>
<dbReference type="InterPro" id="IPR039353">
    <property type="entry name" value="TF_Adf1"/>
</dbReference>
<dbReference type="PROSITE" id="PS51029">
    <property type="entry name" value="MADF"/>
    <property type="match status" value="1"/>
</dbReference>
<gene>
    <name evidence="3" type="ORF">CEUTPL_LOCUS13967</name>
</gene>
<evidence type="ECO:0000313" key="3">
    <source>
        <dbReference type="EMBL" id="CAG9773578.1"/>
    </source>
</evidence>
<feature type="domain" description="MADF" evidence="2">
    <location>
        <begin position="9"/>
        <end position="98"/>
    </location>
</feature>
<name>A0A9N9N3E3_9CUCU</name>
<evidence type="ECO:0000313" key="4">
    <source>
        <dbReference type="Proteomes" id="UP001152799"/>
    </source>
</evidence>
<dbReference type="GO" id="GO:0005634">
    <property type="term" value="C:nucleus"/>
    <property type="evidence" value="ECO:0007669"/>
    <property type="project" value="TreeGrafter"/>
</dbReference>
<dbReference type="GO" id="GO:0005667">
    <property type="term" value="C:transcription regulator complex"/>
    <property type="evidence" value="ECO:0007669"/>
    <property type="project" value="TreeGrafter"/>
</dbReference>
<accession>A0A9N9N3E3</accession>
<proteinExistence type="predicted"/>
<evidence type="ECO:0000256" key="1">
    <source>
        <dbReference type="SAM" id="MobiDB-lite"/>
    </source>
</evidence>
<dbReference type="AlphaFoldDB" id="A0A9N9N3E3"/>
<dbReference type="Pfam" id="PF10545">
    <property type="entry name" value="MADF_DNA_bdg"/>
    <property type="match status" value="1"/>
</dbReference>
<dbReference type="PANTHER" id="PTHR12243:SF67">
    <property type="entry name" value="COREPRESSOR OF PANGOLIN, ISOFORM A-RELATED"/>
    <property type="match status" value="1"/>
</dbReference>
<dbReference type="EMBL" id="OU892285">
    <property type="protein sequence ID" value="CAG9773578.1"/>
    <property type="molecule type" value="Genomic_DNA"/>
</dbReference>
<protein>
    <recommendedName>
        <fullName evidence="2">MADF domain-containing protein</fullName>
    </recommendedName>
</protein>
<dbReference type="Proteomes" id="UP001152799">
    <property type="component" value="Chromosome 9"/>
</dbReference>
<feature type="compositionally biased region" description="Low complexity" evidence="1">
    <location>
        <begin position="178"/>
        <end position="191"/>
    </location>
</feature>
<reference evidence="3" key="1">
    <citation type="submission" date="2022-01" db="EMBL/GenBank/DDBJ databases">
        <authorList>
            <person name="King R."/>
        </authorList>
    </citation>
    <scope>NUCLEOTIDE SEQUENCE</scope>
</reference>
<feature type="compositionally biased region" description="Low complexity" evidence="1">
    <location>
        <begin position="141"/>
        <end position="161"/>
    </location>
</feature>